<feature type="binding site" evidence="7">
    <location>
        <position position="169"/>
    </location>
    <ligand>
        <name>Zn(2+)</name>
        <dbReference type="ChEBI" id="CHEBI:29105"/>
    </ligand>
</feature>
<dbReference type="EMBL" id="FZPA01000031">
    <property type="protein sequence ID" value="SNT32365.1"/>
    <property type="molecule type" value="Genomic_DNA"/>
</dbReference>
<feature type="binding site" evidence="8">
    <location>
        <position position="123"/>
    </location>
    <ligand>
        <name>Fe cation</name>
        <dbReference type="ChEBI" id="CHEBI:24875"/>
    </ligand>
</feature>
<dbReference type="GO" id="GO:0008270">
    <property type="term" value="F:zinc ion binding"/>
    <property type="evidence" value="ECO:0007669"/>
    <property type="project" value="TreeGrafter"/>
</dbReference>
<accession>A0A239LPS0</accession>
<evidence type="ECO:0000256" key="7">
    <source>
        <dbReference type="PIRSR" id="PIRSR602481-1"/>
    </source>
</evidence>
<proteinExistence type="inferred from homology"/>
<protein>
    <submittedName>
        <fullName evidence="9">Fur family transcriptional regulator, zinc uptake regulator</fullName>
    </submittedName>
</protein>
<sequence>MNQVLERGAALPATPVEPYSCIMRHKHEQPEGEALTEAARSAFERVGEQWTDMRAQLFNVIVGLDRPASAYDIADRFSEQRGRRVAANSVYRILDLFVAANIVTRVEVANRYLPNVHPGCVHDCILLFCEQCGRITHLDDDNIATSIRGAATNAGFRPTKPVIEVCGLCEACSR</sequence>
<feature type="binding site" evidence="7">
    <location>
        <position position="132"/>
    </location>
    <ligand>
        <name>Zn(2+)</name>
        <dbReference type="ChEBI" id="CHEBI:29105"/>
    </ligand>
</feature>
<dbReference type="Pfam" id="PF01475">
    <property type="entry name" value="FUR"/>
    <property type="match status" value="1"/>
</dbReference>
<evidence type="ECO:0000256" key="1">
    <source>
        <dbReference type="ARBA" id="ARBA00007957"/>
    </source>
</evidence>
<dbReference type="Gene3D" id="1.10.10.10">
    <property type="entry name" value="Winged helix-like DNA-binding domain superfamily/Winged helix DNA-binding domain"/>
    <property type="match status" value="1"/>
</dbReference>
<evidence type="ECO:0000256" key="5">
    <source>
        <dbReference type="ARBA" id="ARBA00023125"/>
    </source>
</evidence>
<keyword evidence="6" id="KW-0804">Transcription</keyword>
<gene>
    <name evidence="9" type="ORF">SAMN06295955_1312</name>
</gene>
<evidence type="ECO:0000256" key="6">
    <source>
        <dbReference type="ARBA" id="ARBA00023163"/>
    </source>
</evidence>
<dbReference type="GO" id="GO:0045892">
    <property type="term" value="P:negative regulation of DNA-templated transcription"/>
    <property type="evidence" value="ECO:0007669"/>
    <property type="project" value="TreeGrafter"/>
</dbReference>
<feature type="binding site" evidence="7">
    <location>
        <position position="129"/>
    </location>
    <ligand>
        <name>Zn(2+)</name>
        <dbReference type="ChEBI" id="CHEBI:29105"/>
    </ligand>
</feature>
<dbReference type="Gene3D" id="3.30.1490.190">
    <property type="match status" value="1"/>
</dbReference>
<evidence type="ECO:0000256" key="3">
    <source>
        <dbReference type="ARBA" id="ARBA00022833"/>
    </source>
</evidence>
<dbReference type="PANTHER" id="PTHR33202:SF6">
    <property type="entry name" value="ZINC UPTAKE REGULATION PROTEIN"/>
    <property type="match status" value="1"/>
</dbReference>
<dbReference type="GO" id="GO:1900376">
    <property type="term" value="P:regulation of secondary metabolite biosynthetic process"/>
    <property type="evidence" value="ECO:0007669"/>
    <property type="project" value="TreeGrafter"/>
</dbReference>
<dbReference type="AlphaFoldDB" id="A0A239LPS0"/>
<dbReference type="PANTHER" id="PTHR33202">
    <property type="entry name" value="ZINC UPTAKE REGULATION PROTEIN"/>
    <property type="match status" value="1"/>
</dbReference>
<keyword evidence="10" id="KW-1185">Reference proteome</keyword>
<feature type="binding site" evidence="7">
    <location>
        <position position="172"/>
    </location>
    <ligand>
        <name>Zn(2+)</name>
        <dbReference type="ChEBI" id="CHEBI:29105"/>
    </ligand>
</feature>
<reference evidence="9 10" key="1">
    <citation type="submission" date="2017-06" db="EMBL/GenBank/DDBJ databases">
        <authorList>
            <person name="Kim H.J."/>
            <person name="Triplett B.A."/>
        </authorList>
    </citation>
    <scope>NUCLEOTIDE SEQUENCE [LARGE SCALE GENOMIC DNA]</scope>
    <source>
        <strain evidence="9 10">DS15</strain>
    </source>
</reference>
<dbReference type="InterPro" id="IPR036390">
    <property type="entry name" value="WH_DNA-bd_sf"/>
</dbReference>
<dbReference type="InterPro" id="IPR043135">
    <property type="entry name" value="Fur_C"/>
</dbReference>
<keyword evidence="8" id="KW-0408">Iron</keyword>
<keyword evidence="7" id="KW-0479">Metal-binding</keyword>
<evidence type="ECO:0000256" key="2">
    <source>
        <dbReference type="ARBA" id="ARBA00022491"/>
    </source>
</evidence>
<dbReference type="Proteomes" id="UP000198339">
    <property type="component" value="Unassembled WGS sequence"/>
</dbReference>
<comment type="cofactor">
    <cofactor evidence="8">
        <name>Mn(2+)</name>
        <dbReference type="ChEBI" id="CHEBI:29035"/>
    </cofactor>
    <cofactor evidence="8">
        <name>Fe(2+)</name>
        <dbReference type="ChEBI" id="CHEBI:29033"/>
    </cofactor>
    <text evidence="8">Binds 1 Mn(2+) or Fe(2+) ion per subunit.</text>
</comment>
<evidence type="ECO:0000256" key="4">
    <source>
        <dbReference type="ARBA" id="ARBA00023015"/>
    </source>
</evidence>
<comment type="cofactor">
    <cofactor evidence="7">
        <name>Zn(2+)</name>
        <dbReference type="ChEBI" id="CHEBI:29105"/>
    </cofactor>
    <text evidence="7">Binds 1 zinc ion per subunit.</text>
</comment>
<dbReference type="GO" id="GO:0005829">
    <property type="term" value="C:cytosol"/>
    <property type="evidence" value="ECO:0007669"/>
    <property type="project" value="TreeGrafter"/>
</dbReference>
<name>A0A239LPS0_9SPHN</name>
<keyword evidence="2" id="KW-0678">Repressor</keyword>
<dbReference type="GO" id="GO:0000976">
    <property type="term" value="F:transcription cis-regulatory region binding"/>
    <property type="evidence" value="ECO:0007669"/>
    <property type="project" value="TreeGrafter"/>
</dbReference>
<dbReference type="SUPFAM" id="SSF46785">
    <property type="entry name" value="Winged helix' DNA-binding domain"/>
    <property type="match status" value="1"/>
</dbReference>
<evidence type="ECO:0000313" key="9">
    <source>
        <dbReference type="EMBL" id="SNT32365.1"/>
    </source>
</evidence>
<dbReference type="InterPro" id="IPR036388">
    <property type="entry name" value="WH-like_DNA-bd_sf"/>
</dbReference>
<dbReference type="InterPro" id="IPR002481">
    <property type="entry name" value="FUR"/>
</dbReference>
<keyword evidence="4" id="KW-0805">Transcription regulation</keyword>
<evidence type="ECO:0000256" key="8">
    <source>
        <dbReference type="PIRSR" id="PIRSR602481-2"/>
    </source>
</evidence>
<evidence type="ECO:0000313" key="10">
    <source>
        <dbReference type="Proteomes" id="UP000198339"/>
    </source>
</evidence>
<keyword evidence="3 7" id="KW-0862">Zinc</keyword>
<dbReference type="GO" id="GO:0003700">
    <property type="term" value="F:DNA-binding transcription factor activity"/>
    <property type="evidence" value="ECO:0007669"/>
    <property type="project" value="InterPro"/>
</dbReference>
<comment type="similarity">
    <text evidence="1">Belongs to the Fur family.</text>
</comment>
<keyword evidence="5" id="KW-0238">DNA-binding</keyword>
<organism evidence="9 10">
    <name type="scientific">Sphingopyxis indica</name>
    <dbReference type="NCBI Taxonomy" id="436663"/>
    <lineage>
        <taxon>Bacteria</taxon>
        <taxon>Pseudomonadati</taxon>
        <taxon>Pseudomonadota</taxon>
        <taxon>Alphaproteobacteria</taxon>
        <taxon>Sphingomonadales</taxon>
        <taxon>Sphingomonadaceae</taxon>
        <taxon>Sphingopyxis</taxon>
    </lineage>
</organism>